<feature type="transmembrane region" description="Helical" evidence="5">
    <location>
        <begin position="102"/>
        <end position="129"/>
    </location>
</feature>
<evidence type="ECO:0000256" key="3">
    <source>
        <dbReference type="ARBA" id="ARBA00022989"/>
    </source>
</evidence>
<keyword evidence="2 5" id="KW-0812">Transmembrane</keyword>
<dbReference type="PANTHER" id="PTHR43847">
    <property type="entry name" value="BLL3993 PROTEIN"/>
    <property type="match status" value="1"/>
</dbReference>
<feature type="transmembrane region" description="Helical" evidence="5">
    <location>
        <begin position="48"/>
        <end position="68"/>
    </location>
</feature>
<dbReference type="PANTHER" id="PTHR43847:SF1">
    <property type="entry name" value="BLL3993 PROTEIN"/>
    <property type="match status" value="1"/>
</dbReference>
<accession>A0A927D5H5</accession>
<dbReference type="AlphaFoldDB" id="A0A927D5H5"/>
<dbReference type="EMBL" id="JACTAG010000001">
    <property type="protein sequence ID" value="MBD3663612.1"/>
    <property type="molecule type" value="Genomic_DNA"/>
</dbReference>
<protein>
    <submittedName>
        <fullName evidence="6">Isoprenylcysteine carboxylmethyltransferase family protein</fullName>
    </submittedName>
</protein>
<dbReference type="InterPro" id="IPR052527">
    <property type="entry name" value="Metal_cation-efflux_comp"/>
</dbReference>
<dbReference type="Gene3D" id="1.20.120.1630">
    <property type="match status" value="1"/>
</dbReference>
<dbReference type="InterPro" id="IPR007318">
    <property type="entry name" value="Phopholipid_MeTrfase"/>
</dbReference>
<sequence>MAWHESETLSARQMLDLPPVWLVSFIALVWLQVWIWPSGTIGFPLQGILSGVLFWGGLALMGWAIWAFRTHQTTVVPHQVPSRIITGGPFAFSRNPIYLGDVMVLAGVILGHGAWPALILLLLFAVILVRRFIAPEEARMKENFGEEFIKYTEKTRRWL</sequence>
<evidence type="ECO:0000256" key="2">
    <source>
        <dbReference type="ARBA" id="ARBA00022692"/>
    </source>
</evidence>
<evidence type="ECO:0000256" key="1">
    <source>
        <dbReference type="ARBA" id="ARBA00004127"/>
    </source>
</evidence>
<organism evidence="6 7">
    <name type="scientific">Sulfitobacter aestuariivivens</name>
    <dbReference type="NCBI Taxonomy" id="2766981"/>
    <lineage>
        <taxon>Bacteria</taxon>
        <taxon>Pseudomonadati</taxon>
        <taxon>Pseudomonadota</taxon>
        <taxon>Alphaproteobacteria</taxon>
        <taxon>Rhodobacterales</taxon>
        <taxon>Roseobacteraceae</taxon>
        <taxon>Sulfitobacter</taxon>
    </lineage>
</organism>
<keyword evidence="4 5" id="KW-0472">Membrane</keyword>
<reference evidence="6" key="1">
    <citation type="submission" date="2020-08" db="EMBL/GenBank/DDBJ databases">
        <title>Sulfitobacter aestuariivivens sp. nov., isolated from a tidal flat.</title>
        <authorList>
            <person name="Park S."/>
            <person name="Yoon J.-H."/>
        </authorList>
    </citation>
    <scope>NUCLEOTIDE SEQUENCE</scope>
    <source>
        <strain evidence="6">TSTF-M16</strain>
    </source>
</reference>
<dbReference type="GO" id="GO:0012505">
    <property type="term" value="C:endomembrane system"/>
    <property type="evidence" value="ECO:0007669"/>
    <property type="project" value="UniProtKB-SubCell"/>
</dbReference>
<keyword evidence="7" id="KW-1185">Reference proteome</keyword>
<gene>
    <name evidence="6" type="ORF">H9Q16_06735</name>
</gene>
<comment type="subcellular location">
    <subcellularLocation>
        <location evidence="1">Endomembrane system</location>
        <topology evidence="1">Multi-pass membrane protein</topology>
    </subcellularLocation>
</comment>
<evidence type="ECO:0000256" key="4">
    <source>
        <dbReference type="ARBA" id="ARBA00023136"/>
    </source>
</evidence>
<keyword evidence="3 5" id="KW-1133">Transmembrane helix</keyword>
<comment type="caution">
    <text evidence="6">The sequence shown here is derived from an EMBL/GenBank/DDBJ whole genome shotgun (WGS) entry which is preliminary data.</text>
</comment>
<dbReference type="RefSeq" id="WP_191074562.1">
    <property type="nucleotide sequence ID" value="NZ_JACTAG010000001.1"/>
</dbReference>
<feature type="transmembrane region" description="Helical" evidence="5">
    <location>
        <begin position="20"/>
        <end position="36"/>
    </location>
</feature>
<evidence type="ECO:0000313" key="6">
    <source>
        <dbReference type="EMBL" id="MBD3663612.1"/>
    </source>
</evidence>
<evidence type="ECO:0000313" key="7">
    <source>
        <dbReference type="Proteomes" id="UP000635142"/>
    </source>
</evidence>
<dbReference type="Proteomes" id="UP000635142">
    <property type="component" value="Unassembled WGS sequence"/>
</dbReference>
<dbReference type="Pfam" id="PF04191">
    <property type="entry name" value="PEMT"/>
    <property type="match status" value="1"/>
</dbReference>
<evidence type="ECO:0000256" key="5">
    <source>
        <dbReference type="SAM" id="Phobius"/>
    </source>
</evidence>
<proteinExistence type="predicted"/>
<name>A0A927D5H5_9RHOB</name>